<dbReference type="AlphaFoldDB" id="A0A418Q8Z6"/>
<keyword evidence="1" id="KW-0812">Transmembrane</keyword>
<name>A0A418Q8Z6_9CORY</name>
<feature type="transmembrane region" description="Helical" evidence="1">
    <location>
        <begin position="98"/>
        <end position="114"/>
    </location>
</feature>
<accession>A0A418Q8Z6</accession>
<sequence>MASAGLPDGVELGPTLAILFAIFLVTVGLRALPFAALRFFRESRLVAWLGLSMPVGVMAILVLYTVIEGGDSPTGFVPVMIALVFTVALHVWRRSATLSILLGTVFYAVLVNVVF</sequence>
<gene>
    <name evidence="2" type="ORF">D3M95_02580</name>
</gene>
<dbReference type="OrthoDB" id="5324916at2"/>
<protein>
    <submittedName>
        <fullName evidence="2">Branched-chain amino acid ABC transporter permease</fullName>
    </submittedName>
</protein>
<dbReference type="PIRSF" id="PIRSF003203">
    <property type="entry name" value="AzlD"/>
    <property type="match status" value="1"/>
</dbReference>
<dbReference type="EMBL" id="QXJK01000002">
    <property type="protein sequence ID" value="RIX36189.1"/>
    <property type="molecule type" value="Genomic_DNA"/>
</dbReference>
<dbReference type="STRING" id="1451189.CFAL_11760"/>
<keyword evidence="3" id="KW-1185">Reference proteome</keyword>
<proteinExistence type="predicted"/>
<dbReference type="Proteomes" id="UP000285278">
    <property type="component" value="Unassembled WGS sequence"/>
</dbReference>
<evidence type="ECO:0000256" key="1">
    <source>
        <dbReference type="SAM" id="Phobius"/>
    </source>
</evidence>
<evidence type="ECO:0000313" key="2">
    <source>
        <dbReference type="EMBL" id="RIX36189.1"/>
    </source>
</evidence>
<feature type="transmembrane region" description="Helical" evidence="1">
    <location>
        <begin position="73"/>
        <end position="91"/>
    </location>
</feature>
<keyword evidence="1" id="KW-1133">Transmembrane helix</keyword>
<keyword evidence="1" id="KW-0472">Membrane</keyword>
<comment type="caution">
    <text evidence="2">The sequence shown here is derived from an EMBL/GenBank/DDBJ whole genome shotgun (WGS) entry which is preliminary data.</text>
</comment>
<reference evidence="2 3" key="1">
    <citation type="submission" date="2018-09" db="EMBL/GenBank/DDBJ databases">
        <title>Optimization and identification of Corynebacterium falsenii FN1-14 from fish paste.</title>
        <authorList>
            <person name="Daroonpunt R."/>
            <person name="Tanasupawat S."/>
        </authorList>
    </citation>
    <scope>NUCLEOTIDE SEQUENCE [LARGE SCALE GENOMIC DNA]</scope>
    <source>
        <strain evidence="2 3">FN1-14</strain>
    </source>
</reference>
<feature type="transmembrane region" description="Helical" evidence="1">
    <location>
        <begin position="12"/>
        <end position="33"/>
    </location>
</feature>
<dbReference type="Pfam" id="PF05437">
    <property type="entry name" value="AzlD"/>
    <property type="match status" value="1"/>
</dbReference>
<feature type="transmembrane region" description="Helical" evidence="1">
    <location>
        <begin position="45"/>
        <end position="67"/>
    </location>
</feature>
<organism evidence="2 3">
    <name type="scientific">Corynebacterium falsenii</name>
    <dbReference type="NCBI Taxonomy" id="108486"/>
    <lineage>
        <taxon>Bacteria</taxon>
        <taxon>Bacillati</taxon>
        <taxon>Actinomycetota</taxon>
        <taxon>Actinomycetes</taxon>
        <taxon>Mycobacteriales</taxon>
        <taxon>Corynebacteriaceae</taxon>
        <taxon>Corynebacterium</taxon>
    </lineage>
</organism>
<dbReference type="InterPro" id="IPR008407">
    <property type="entry name" value="Brnchd-chn_aa_trnsp_AzlD"/>
</dbReference>
<evidence type="ECO:0000313" key="3">
    <source>
        <dbReference type="Proteomes" id="UP000285278"/>
    </source>
</evidence>